<keyword evidence="5" id="KW-0472">Membrane</keyword>
<feature type="domain" description="Ig-like" evidence="6">
    <location>
        <begin position="69"/>
        <end position="145"/>
    </location>
</feature>
<comment type="subcellular location">
    <subcellularLocation>
        <location evidence="1">Cytoplasm</location>
    </subcellularLocation>
</comment>
<feature type="transmembrane region" description="Helical" evidence="5">
    <location>
        <begin position="21"/>
        <end position="45"/>
    </location>
</feature>
<dbReference type="SUPFAM" id="SSF48726">
    <property type="entry name" value="Immunoglobulin"/>
    <property type="match status" value="1"/>
</dbReference>
<dbReference type="InterPro" id="IPR003599">
    <property type="entry name" value="Ig_sub"/>
</dbReference>
<dbReference type="InterPro" id="IPR007110">
    <property type="entry name" value="Ig-like_dom"/>
</dbReference>
<evidence type="ECO:0000256" key="5">
    <source>
        <dbReference type="SAM" id="Phobius"/>
    </source>
</evidence>
<reference evidence="7" key="1">
    <citation type="submission" date="2025-08" db="UniProtKB">
        <authorList>
            <consortium name="Ensembl"/>
        </authorList>
    </citation>
    <scope>IDENTIFICATION</scope>
</reference>
<keyword evidence="5" id="KW-0812">Transmembrane</keyword>
<evidence type="ECO:0000313" key="8">
    <source>
        <dbReference type="Proteomes" id="UP000594220"/>
    </source>
</evidence>
<sequence length="164" mass="18007">MSHHTNWRLPLLATRAAGFHWGASISFSLSFCCRAVLSLLCSQIFESPDSMPSYIYAAVLLLSIFTEAPIIFVRLLQGMEAQEGDSATLCCDVSKPDVAVQWKKDASLIQSSKKFEIKKEGTTHALTIHDLKPEDSGEYSCSTADRKTMAKHGCLCGGDSHIHL</sequence>
<dbReference type="AlphaFoldDB" id="A0A7M4FS32"/>
<feature type="transmembrane region" description="Helical" evidence="5">
    <location>
        <begin position="51"/>
        <end position="73"/>
    </location>
</feature>
<evidence type="ECO:0000256" key="1">
    <source>
        <dbReference type="ARBA" id="ARBA00004496"/>
    </source>
</evidence>
<keyword evidence="5" id="KW-1133">Transmembrane helix</keyword>
<dbReference type="Pfam" id="PF07679">
    <property type="entry name" value="I-set"/>
    <property type="match status" value="1"/>
</dbReference>
<accession>A0A7M4FS32</accession>
<keyword evidence="4" id="KW-1015">Disulfide bond</keyword>
<keyword evidence="8" id="KW-1185">Reference proteome</keyword>
<dbReference type="CDD" id="cd00096">
    <property type="entry name" value="Ig"/>
    <property type="match status" value="1"/>
</dbReference>
<dbReference type="OMA" id="QGMEAQE"/>
<organism evidence="7 8">
    <name type="scientific">Crocodylus porosus</name>
    <name type="common">Saltwater crocodile</name>
    <name type="synonym">Estuarine crocodile</name>
    <dbReference type="NCBI Taxonomy" id="8502"/>
    <lineage>
        <taxon>Eukaryota</taxon>
        <taxon>Metazoa</taxon>
        <taxon>Chordata</taxon>
        <taxon>Craniata</taxon>
        <taxon>Vertebrata</taxon>
        <taxon>Euteleostomi</taxon>
        <taxon>Archelosauria</taxon>
        <taxon>Archosauria</taxon>
        <taxon>Crocodylia</taxon>
        <taxon>Longirostres</taxon>
        <taxon>Crocodylidae</taxon>
        <taxon>Crocodylus</taxon>
    </lineage>
</organism>
<dbReference type="GeneTree" id="ENSGT00940000177473"/>
<dbReference type="GO" id="GO:0005737">
    <property type="term" value="C:cytoplasm"/>
    <property type="evidence" value="ECO:0007669"/>
    <property type="project" value="UniProtKB-SubCell"/>
</dbReference>
<dbReference type="Gene3D" id="2.60.40.10">
    <property type="entry name" value="Immunoglobulins"/>
    <property type="match status" value="1"/>
</dbReference>
<evidence type="ECO:0000256" key="4">
    <source>
        <dbReference type="ARBA" id="ARBA00023157"/>
    </source>
</evidence>
<dbReference type="InterPro" id="IPR052385">
    <property type="entry name" value="Obscurin/Obscurin-like_Reg"/>
</dbReference>
<dbReference type="SMART" id="SM00409">
    <property type="entry name" value="IG"/>
    <property type="match status" value="1"/>
</dbReference>
<dbReference type="InterPro" id="IPR013098">
    <property type="entry name" value="Ig_I-set"/>
</dbReference>
<evidence type="ECO:0000259" key="6">
    <source>
        <dbReference type="PROSITE" id="PS50835"/>
    </source>
</evidence>
<dbReference type="Ensembl" id="ENSCPRT00005003882.1">
    <property type="protein sequence ID" value="ENSCPRP00005003314.1"/>
    <property type="gene ID" value="ENSCPRG00005002440.1"/>
</dbReference>
<dbReference type="PANTHER" id="PTHR35971">
    <property type="entry name" value="SI:DKEY-31G6.6"/>
    <property type="match status" value="1"/>
</dbReference>
<reference evidence="7" key="2">
    <citation type="submission" date="2025-09" db="UniProtKB">
        <authorList>
            <consortium name="Ensembl"/>
        </authorList>
    </citation>
    <scope>IDENTIFICATION</scope>
</reference>
<dbReference type="InterPro" id="IPR036179">
    <property type="entry name" value="Ig-like_dom_sf"/>
</dbReference>
<protein>
    <recommendedName>
        <fullName evidence="6">Ig-like domain-containing protein</fullName>
    </recommendedName>
</protein>
<proteinExistence type="predicted"/>
<keyword evidence="3" id="KW-0597">Phosphoprotein</keyword>
<name>A0A7M4FS32_CROPO</name>
<dbReference type="Proteomes" id="UP000594220">
    <property type="component" value="Unplaced"/>
</dbReference>
<evidence type="ECO:0000256" key="3">
    <source>
        <dbReference type="ARBA" id="ARBA00022553"/>
    </source>
</evidence>
<dbReference type="SMART" id="SM00408">
    <property type="entry name" value="IGc2"/>
    <property type="match status" value="1"/>
</dbReference>
<dbReference type="PANTHER" id="PTHR35971:SF5">
    <property type="entry name" value="OBSCURIN LIKE CYTOSKELETAL ADAPTOR 1"/>
    <property type="match status" value="1"/>
</dbReference>
<evidence type="ECO:0000313" key="7">
    <source>
        <dbReference type="Ensembl" id="ENSCPRP00005003314.1"/>
    </source>
</evidence>
<dbReference type="InterPro" id="IPR013783">
    <property type="entry name" value="Ig-like_fold"/>
</dbReference>
<dbReference type="PROSITE" id="PS50835">
    <property type="entry name" value="IG_LIKE"/>
    <property type="match status" value="1"/>
</dbReference>
<evidence type="ECO:0000256" key="2">
    <source>
        <dbReference type="ARBA" id="ARBA00022490"/>
    </source>
</evidence>
<keyword evidence="2" id="KW-0963">Cytoplasm</keyword>
<dbReference type="InterPro" id="IPR003598">
    <property type="entry name" value="Ig_sub2"/>
</dbReference>